<name>A0A8T0LBT0_PHAAN</name>
<dbReference type="Proteomes" id="UP000743370">
    <property type="component" value="Unassembled WGS sequence"/>
</dbReference>
<accession>A0A8T0LBT0</accession>
<sequence>MQSVYWPEEGLVLLVRAFSRPSNTLASGELGCKCKRSETGNKVSKLGRGTERNVDLEAKTWVITILDENAEAPLVIVDNLFETRATIMMGAEAPPPT</sequence>
<proteinExistence type="predicted"/>
<evidence type="ECO:0000313" key="1">
    <source>
        <dbReference type="EMBL" id="KAG2409434.1"/>
    </source>
</evidence>
<reference evidence="1 2" key="1">
    <citation type="submission" date="2020-05" db="EMBL/GenBank/DDBJ databases">
        <title>Vigna angularis (adzuki bean) Var. LongXiaoDou No. 4 denovo assembly.</title>
        <authorList>
            <person name="Xiang H."/>
        </authorList>
    </citation>
    <scope>NUCLEOTIDE SEQUENCE [LARGE SCALE GENOMIC DNA]</scope>
    <source>
        <tissue evidence="1">Leaf</tissue>
    </source>
</reference>
<protein>
    <submittedName>
        <fullName evidence="1">Uncharacterized protein</fullName>
    </submittedName>
</protein>
<dbReference type="EMBL" id="JABFOF010000001">
    <property type="protein sequence ID" value="KAG2409434.1"/>
    <property type="molecule type" value="Genomic_DNA"/>
</dbReference>
<comment type="caution">
    <text evidence="1">The sequence shown here is derived from an EMBL/GenBank/DDBJ whole genome shotgun (WGS) entry which is preliminary data.</text>
</comment>
<evidence type="ECO:0000313" key="2">
    <source>
        <dbReference type="Proteomes" id="UP000743370"/>
    </source>
</evidence>
<dbReference type="AlphaFoldDB" id="A0A8T0LBT0"/>
<organism evidence="1 2">
    <name type="scientific">Phaseolus angularis</name>
    <name type="common">Azuki bean</name>
    <name type="synonym">Vigna angularis</name>
    <dbReference type="NCBI Taxonomy" id="3914"/>
    <lineage>
        <taxon>Eukaryota</taxon>
        <taxon>Viridiplantae</taxon>
        <taxon>Streptophyta</taxon>
        <taxon>Embryophyta</taxon>
        <taxon>Tracheophyta</taxon>
        <taxon>Spermatophyta</taxon>
        <taxon>Magnoliopsida</taxon>
        <taxon>eudicotyledons</taxon>
        <taxon>Gunneridae</taxon>
        <taxon>Pentapetalae</taxon>
        <taxon>rosids</taxon>
        <taxon>fabids</taxon>
        <taxon>Fabales</taxon>
        <taxon>Fabaceae</taxon>
        <taxon>Papilionoideae</taxon>
        <taxon>50 kb inversion clade</taxon>
        <taxon>NPAAA clade</taxon>
        <taxon>indigoferoid/millettioid clade</taxon>
        <taxon>Phaseoleae</taxon>
        <taxon>Vigna</taxon>
    </lineage>
</organism>
<gene>
    <name evidence="1" type="ORF">HKW66_Vig0000990</name>
</gene>